<dbReference type="Pfam" id="PF00612">
    <property type="entry name" value="IQ"/>
    <property type="match status" value="4"/>
</dbReference>
<accession>T0R257</accession>
<dbReference type="Gene3D" id="1.20.5.190">
    <property type="match status" value="1"/>
</dbReference>
<evidence type="ECO:0000313" key="3">
    <source>
        <dbReference type="EMBL" id="EQC41021.1"/>
    </source>
</evidence>
<comment type="similarity">
    <text evidence="1">Belongs to the IQD family.</text>
</comment>
<dbReference type="eggNOG" id="ENOG502S5F6">
    <property type="taxonomic scope" value="Eukaryota"/>
</dbReference>
<dbReference type="VEuPathDB" id="FungiDB:SDRG_02078"/>
<dbReference type="RefSeq" id="XP_008605865.1">
    <property type="nucleotide sequence ID" value="XM_008607643.1"/>
</dbReference>
<keyword evidence="4" id="KW-1185">Reference proteome</keyword>
<sequence length="507" mass="57198">MEASPADGPVYTPTTCGLEESHVIYLNQNRLTCADVLATTVTVEKLLVPQTSLQELGARQQSTKKLKLPPPAAPMTLPVPRKRMNKILMDERDAFLEQLAADRDTRAAREHWASTRIQAIFRGYRHRPRPLNGYERKRRTNVTVAIRRDLQDMQRILVHTPSATLSDGGSSLPTWRRDVHAHAMSKREAKHRRDRLASAATTIQACVKRFLARVGYGHLVSRRLDEIVLVSAIVIQAAFRGYVVRRQMALQLVALQSISIVRIQALVRGILTRERVALLRMERNIALYQQQQQQQRSGPPHLPQHADGDDASRRLRQAHALVHVHRISNGRLSIRRKSLELRDNGFEAHIVHVKAPLWSGLRTAEKTSLVPSRTRRRRAHSVVLHNLKDIPVPLLVEAPAATVVVAPLAIERLVNASVTLDLLHQAATKVQATARGYLVRHKPMRDVSGDGPLYREVTSYHMYAEELVKPKPTKAPVRKPQGAVSEIQRLGDARPHIHLRPKSAHRF</sequence>
<dbReference type="OrthoDB" id="78774at2759"/>
<evidence type="ECO:0000256" key="2">
    <source>
        <dbReference type="SAM" id="MobiDB-lite"/>
    </source>
</evidence>
<reference evidence="3 4" key="1">
    <citation type="submission" date="2012-04" db="EMBL/GenBank/DDBJ databases">
        <title>The Genome Sequence of Saprolegnia declina VS20.</title>
        <authorList>
            <consortium name="The Broad Institute Genome Sequencing Platform"/>
            <person name="Russ C."/>
            <person name="Nusbaum C."/>
            <person name="Tyler B."/>
            <person name="van West P."/>
            <person name="Dieguez-Uribeondo J."/>
            <person name="de Bruijn I."/>
            <person name="Tripathy S."/>
            <person name="Jiang R."/>
            <person name="Young S.K."/>
            <person name="Zeng Q."/>
            <person name="Gargeya S."/>
            <person name="Fitzgerald M."/>
            <person name="Haas B."/>
            <person name="Abouelleil A."/>
            <person name="Alvarado L."/>
            <person name="Arachchi H.M."/>
            <person name="Berlin A."/>
            <person name="Chapman S.B."/>
            <person name="Goldberg J."/>
            <person name="Griggs A."/>
            <person name="Gujja S."/>
            <person name="Hansen M."/>
            <person name="Howarth C."/>
            <person name="Imamovic A."/>
            <person name="Larimer J."/>
            <person name="McCowen C."/>
            <person name="Montmayeur A."/>
            <person name="Murphy C."/>
            <person name="Neiman D."/>
            <person name="Pearson M."/>
            <person name="Priest M."/>
            <person name="Roberts A."/>
            <person name="Saif S."/>
            <person name="Shea T."/>
            <person name="Sisk P."/>
            <person name="Sykes S."/>
            <person name="Wortman J."/>
            <person name="Nusbaum C."/>
            <person name="Birren B."/>
        </authorList>
    </citation>
    <scope>NUCLEOTIDE SEQUENCE [LARGE SCALE GENOMIC DNA]</scope>
    <source>
        <strain evidence="3 4">VS20</strain>
    </source>
</reference>
<dbReference type="CDD" id="cd23767">
    <property type="entry name" value="IQCD"/>
    <property type="match status" value="2"/>
</dbReference>
<evidence type="ECO:0000313" key="4">
    <source>
        <dbReference type="Proteomes" id="UP000030762"/>
    </source>
</evidence>
<proteinExistence type="inferred from homology"/>
<name>T0R257_SAPDV</name>
<gene>
    <name evidence="3" type="ORF">SDRG_02078</name>
</gene>
<evidence type="ECO:0000256" key="1">
    <source>
        <dbReference type="ARBA" id="ARBA00024341"/>
    </source>
</evidence>
<dbReference type="Proteomes" id="UP000030762">
    <property type="component" value="Unassembled WGS sequence"/>
</dbReference>
<dbReference type="GeneID" id="19942805"/>
<dbReference type="PANTHER" id="PTHR32295:SF216">
    <property type="entry name" value="PROTEIN IQ-DOMAIN 3"/>
    <property type="match status" value="1"/>
</dbReference>
<dbReference type="SMART" id="SM00015">
    <property type="entry name" value="IQ"/>
    <property type="match status" value="5"/>
</dbReference>
<dbReference type="InParanoid" id="T0R257"/>
<dbReference type="PANTHER" id="PTHR32295">
    <property type="entry name" value="IQ-DOMAIN 5-RELATED"/>
    <property type="match status" value="1"/>
</dbReference>
<organism evidence="3 4">
    <name type="scientific">Saprolegnia diclina (strain VS20)</name>
    <dbReference type="NCBI Taxonomy" id="1156394"/>
    <lineage>
        <taxon>Eukaryota</taxon>
        <taxon>Sar</taxon>
        <taxon>Stramenopiles</taxon>
        <taxon>Oomycota</taxon>
        <taxon>Saprolegniomycetes</taxon>
        <taxon>Saprolegniales</taxon>
        <taxon>Saprolegniaceae</taxon>
        <taxon>Saprolegnia</taxon>
    </lineage>
</organism>
<protein>
    <submittedName>
        <fullName evidence="3">Uncharacterized protein</fullName>
    </submittedName>
</protein>
<dbReference type="InterPro" id="IPR000048">
    <property type="entry name" value="IQ_motif_EF-hand-BS"/>
</dbReference>
<dbReference type="EMBL" id="JH767135">
    <property type="protein sequence ID" value="EQC41021.1"/>
    <property type="molecule type" value="Genomic_DNA"/>
</dbReference>
<dbReference type="AlphaFoldDB" id="T0R257"/>
<feature type="region of interest" description="Disordered" evidence="2">
    <location>
        <begin position="289"/>
        <end position="309"/>
    </location>
</feature>
<dbReference type="PROSITE" id="PS50096">
    <property type="entry name" value="IQ"/>
    <property type="match status" value="4"/>
</dbReference>